<keyword evidence="4" id="KW-1185">Reference proteome</keyword>
<feature type="signal peptide" evidence="1">
    <location>
        <begin position="1"/>
        <end position="23"/>
    </location>
</feature>
<dbReference type="PANTHER" id="PTHR43649">
    <property type="entry name" value="ARABINOSE-BINDING PROTEIN-RELATED"/>
    <property type="match status" value="1"/>
</dbReference>
<dbReference type="Pfam" id="PF01547">
    <property type="entry name" value="SBP_bac_1"/>
    <property type="match status" value="1"/>
</dbReference>
<evidence type="ECO:0000313" key="4">
    <source>
        <dbReference type="Proteomes" id="UP000182149"/>
    </source>
</evidence>
<sequence>MKLLKKSILTGALVLTSAAILTACGTQEKQSSAEGSEKTEKVIWYQVGEEPKDFDQVMEKVNEKMKEDIGLELDMRLIPDGDYQQKIGVMINSGEEYDIAFINGSDYVNYGNKDAFLDLMPYLDKELKEATDRLNDGFIKGAAMGDKLNAFPVNNALATTEYWVFNKELVDKYDLNVDNVQTLQDLGPILAEFSEKNDDPSITPIGMTSTSVYAPYDFINGQTLGVPFEGETDTIVNVYETEEMQNNIKTMHEYYEKGYILKDAATITSNPFPLDGGNWLVKRESGGDETSIKNALVNLAKKDLILKPLNSAYKTTGFARVGMHAVSASSKKQTEALELLNYVNTNKEVADLLVYGIEGQHYDRNEDGSITMTNTKDYYQGAWALLDCYLISSTTPVTEETEKNAEIAKEFQENAPESPILGFSFDSSKFRTEMASISSIMDQYLPSLKTGTMDPEKVLPEMLEKIEKAGNDRIQEEAQRQYAEWLANK</sequence>
<comment type="caution">
    <text evidence="3">The sequence shown here is derived from an EMBL/GenBank/DDBJ whole genome shotgun (WGS) entry which is preliminary data.</text>
</comment>
<feature type="chain" id="PRO_5038927632" evidence="1">
    <location>
        <begin position="24"/>
        <end position="489"/>
    </location>
</feature>
<reference evidence="3 4" key="1">
    <citation type="submission" date="2014-12" db="EMBL/GenBank/DDBJ databases">
        <title>Draft genome sequences of 29 type strains of Enterococci.</title>
        <authorList>
            <person name="Zhong Z."/>
            <person name="Sun Z."/>
            <person name="Liu W."/>
            <person name="Zhang W."/>
            <person name="Zhang H."/>
        </authorList>
    </citation>
    <scope>NUCLEOTIDE SEQUENCE [LARGE SCALE GENOMIC DNA]</scope>
    <source>
        <strain evidence="3 4">DSM 17690</strain>
    </source>
</reference>
<accession>A0A1L8QQI4</accession>
<dbReference type="OrthoDB" id="7936627at2"/>
<dbReference type="AlphaFoldDB" id="A0A1L8QQI4"/>
<gene>
    <name evidence="3" type="ORF">RU93_GL000542</name>
</gene>
<dbReference type="PROSITE" id="PS51257">
    <property type="entry name" value="PROKAR_LIPOPROTEIN"/>
    <property type="match status" value="1"/>
</dbReference>
<evidence type="ECO:0000259" key="2">
    <source>
        <dbReference type="Pfam" id="PF12010"/>
    </source>
</evidence>
<name>A0A1L8QQI4_9ENTE</name>
<dbReference type="InterPro" id="IPR022627">
    <property type="entry name" value="DUF3502"/>
</dbReference>
<dbReference type="STRING" id="328396.RU93_GL000542"/>
<dbReference type="InterPro" id="IPR006059">
    <property type="entry name" value="SBP"/>
</dbReference>
<feature type="domain" description="DUF3502" evidence="2">
    <location>
        <begin position="419"/>
        <end position="487"/>
    </location>
</feature>
<evidence type="ECO:0000313" key="3">
    <source>
        <dbReference type="EMBL" id="OJG09727.1"/>
    </source>
</evidence>
<evidence type="ECO:0000256" key="1">
    <source>
        <dbReference type="SAM" id="SignalP"/>
    </source>
</evidence>
<dbReference type="Proteomes" id="UP000182149">
    <property type="component" value="Unassembled WGS sequence"/>
</dbReference>
<dbReference type="Pfam" id="PF12010">
    <property type="entry name" value="DUF3502"/>
    <property type="match status" value="1"/>
</dbReference>
<dbReference type="RefSeq" id="WP_071875249.1">
    <property type="nucleotide sequence ID" value="NZ_JBHSHF010000022.1"/>
</dbReference>
<proteinExistence type="predicted"/>
<organism evidence="3 4">
    <name type="scientific">Enterococcus aquimarinus</name>
    <dbReference type="NCBI Taxonomy" id="328396"/>
    <lineage>
        <taxon>Bacteria</taxon>
        <taxon>Bacillati</taxon>
        <taxon>Bacillota</taxon>
        <taxon>Bacilli</taxon>
        <taxon>Lactobacillales</taxon>
        <taxon>Enterococcaceae</taxon>
        <taxon>Enterococcus</taxon>
    </lineage>
</organism>
<keyword evidence="1" id="KW-0732">Signal</keyword>
<protein>
    <submittedName>
        <fullName evidence="3">Carbohydrate ABC superfamily ATP binding cassette transporter, binding protein</fullName>
    </submittedName>
</protein>
<dbReference type="Gene3D" id="3.40.190.10">
    <property type="entry name" value="Periplasmic binding protein-like II"/>
    <property type="match status" value="1"/>
</dbReference>
<dbReference type="PANTHER" id="PTHR43649:SF17">
    <property type="entry name" value="ABC TRANSPORTER SOLUTE BINDING PROTEIN-SUGAR TRANSPORT"/>
    <property type="match status" value="1"/>
</dbReference>
<dbReference type="EMBL" id="JXKD01000013">
    <property type="protein sequence ID" value="OJG09727.1"/>
    <property type="molecule type" value="Genomic_DNA"/>
</dbReference>
<dbReference type="InterPro" id="IPR050490">
    <property type="entry name" value="Bact_solute-bd_prot1"/>
</dbReference>
<dbReference type="SUPFAM" id="SSF53850">
    <property type="entry name" value="Periplasmic binding protein-like II"/>
    <property type="match status" value="1"/>
</dbReference>